<proteinExistence type="predicted"/>
<comment type="caution">
    <text evidence="1">The sequence shown here is derived from an EMBL/GenBank/DDBJ whole genome shotgun (WGS) entry which is preliminary data.</text>
</comment>
<accession>A0ACB7SIX0</accession>
<reference evidence="1" key="1">
    <citation type="submission" date="2020-05" db="EMBL/GenBank/DDBJ databases">
        <title>Large-scale comparative analyses of tick genomes elucidate their genetic diversity and vector capacities.</title>
        <authorList>
            <person name="Jia N."/>
            <person name="Wang J."/>
            <person name="Shi W."/>
            <person name="Du L."/>
            <person name="Sun Y."/>
            <person name="Zhan W."/>
            <person name="Jiang J."/>
            <person name="Wang Q."/>
            <person name="Zhang B."/>
            <person name="Ji P."/>
            <person name="Sakyi L.B."/>
            <person name="Cui X."/>
            <person name="Yuan T."/>
            <person name="Jiang B."/>
            <person name="Yang W."/>
            <person name="Lam T.T.-Y."/>
            <person name="Chang Q."/>
            <person name="Ding S."/>
            <person name="Wang X."/>
            <person name="Zhu J."/>
            <person name="Ruan X."/>
            <person name="Zhao L."/>
            <person name="Wei J."/>
            <person name="Que T."/>
            <person name="Du C."/>
            <person name="Cheng J."/>
            <person name="Dai P."/>
            <person name="Han X."/>
            <person name="Huang E."/>
            <person name="Gao Y."/>
            <person name="Liu J."/>
            <person name="Shao H."/>
            <person name="Ye R."/>
            <person name="Li L."/>
            <person name="Wei W."/>
            <person name="Wang X."/>
            <person name="Wang C."/>
            <person name="Yang T."/>
            <person name="Huo Q."/>
            <person name="Li W."/>
            <person name="Guo W."/>
            <person name="Chen H."/>
            <person name="Zhou L."/>
            <person name="Ni X."/>
            <person name="Tian J."/>
            <person name="Zhou Y."/>
            <person name="Sheng Y."/>
            <person name="Liu T."/>
            <person name="Pan Y."/>
            <person name="Xia L."/>
            <person name="Li J."/>
            <person name="Zhao F."/>
            <person name="Cao W."/>
        </authorList>
    </citation>
    <scope>NUCLEOTIDE SEQUENCE</scope>
    <source>
        <strain evidence="1">Hyas-2018</strain>
    </source>
</reference>
<evidence type="ECO:0000313" key="1">
    <source>
        <dbReference type="EMBL" id="KAH6934813.1"/>
    </source>
</evidence>
<organism evidence="1 2">
    <name type="scientific">Hyalomma asiaticum</name>
    <name type="common">Tick</name>
    <dbReference type="NCBI Taxonomy" id="266040"/>
    <lineage>
        <taxon>Eukaryota</taxon>
        <taxon>Metazoa</taxon>
        <taxon>Ecdysozoa</taxon>
        <taxon>Arthropoda</taxon>
        <taxon>Chelicerata</taxon>
        <taxon>Arachnida</taxon>
        <taxon>Acari</taxon>
        <taxon>Parasitiformes</taxon>
        <taxon>Ixodida</taxon>
        <taxon>Ixodoidea</taxon>
        <taxon>Ixodidae</taxon>
        <taxon>Hyalomminae</taxon>
        <taxon>Hyalomma</taxon>
    </lineage>
</organism>
<dbReference type="Proteomes" id="UP000821845">
    <property type="component" value="Chromosome 3"/>
</dbReference>
<evidence type="ECO:0000313" key="2">
    <source>
        <dbReference type="Proteomes" id="UP000821845"/>
    </source>
</evidence>
<dbReference type="EMBL" id="CM023483">
    <property type="protein sequence ID" value="KAH6934813.1"/>
    <property type="molecule type" value="Genomic_DNA"/>
</dbReference>
<gene>
    <name evidence="1" type="ORF">HPB50_001007</name>
</gene>
<name>A0ACB7SIX0_HYAAI</name>
<sequence>MPSASRQPSVNAASVDDYRYANQSEPANRFRLNNEQQRRDPYPTQRYRTPHPMASGYRGYDNRDRYPMLVDGYEGFEHHREIRPSPVCYSCGVPGHIARFCDRRRAFREEPVIIENVDEWTKKVLETEERHTKRIKLNEEAPAADTHLFHLWEARRSGKLEETEAKQAAQEKNRPPH</sequence>
<protein>
    <submittedName>
        <fullName evidence="1">Uncharacterized protein</fullName>
    </submittedName>
</protein>
<keyword evidence="2" id="KW-1185">Reference proteome</keyword>